<feature type="compositionally biased region" description="Basic and acidic residues" evidence="1">
    <location>
        <begin position="135"/>
        <end position="150"/>
    </location>
</feature>
<evidence type="ECO:0000256" key="1">
    <source>
        <dbReference type="SAM" id="MobiDB-lite"/>
    </source>
</evidence>
<feature type="compositionally biased region" description="Basic and acidic residues" evidence="1">
    <location>
        <begin position="96"/>
        <end position="111"/>
    </location>
</feature>
<protein>
    <submittedName>
        <fullName evidence="2">Uncharacterized protein</fullName>
    </submittedName>
</protein>
<gene>
    <name evidence="2" type="ORF">PIB30_019577</name>
</gene>
<keyword evidence="3" id="KW-1185">Reference proteome</keyword>
<organism evidence="2 3">
    <name type="scientific">Stylosanthes scabra</name>
    <dbReference type="NCBI Taxonomy" id="79078"/>
    <lineage>
        <taxon>Eukaryota</taxon>
        <taxon>Viridiplantae</taxon>
        <taxon>Streptophyta</taxon>
        <taxon>Embryophyta</taxon>
        <taxon>Tracheophyta</taxon>
        <taxon>Spermatophyta</taxon>
        <taxon>Magnoliopsida</taxon>
        <taxon>eudicotyledons</taxon>
        <taxon>Gunneridae</taxon>
        <taxon>Pentapetalae</taxon>
        <taxon>rosids</taxon>
        <taxon>fabids</taxon>
        <taxon>Fabales</taxon>
        <taxon>Fabaceae</taxon>
        <taxon>Papilionoideae</taxon>
        <taxon>50 kb inversion clade</taxon>
        <taxon>dalbergioids sensu lato</taxon>
        <taxon>Dalbergieae</taxon>
        <taxon>Pterocarpus clade</taxon>
        <taxon>Stylosanthes</taxon>
    </lineage>
</organism>
<accession>A0ABU6YA30</accession>
<dbReference type="Proteomes" id="UP001341840">
    <property type="component" value="Unassembled WGS sequence"/>
</dbReference>
<evidence type="ECO:0000313" key="3">
    <source>
        <dbReference type="Proteomes" id="UP001341840"/>
    </source>
</evidence>
<name>A0ABU6YA30_9FABA</name>
<feature type="region of interest" description="Disordered" evidence="1">
    <location>
        <begin position="96"/>
        <end position="186"/>
    </location>
</feature>
<reference evidence="2 3" key="1">
    <citation type="journal article" date="2023" name="Plants (Basel)">
        <title>Bridging the Gap: Combining Genomics and Transcriptomics Approaches to Understand Stylosanthes scabra, an Orphan Legume from the Brazilian Caatinga.</title>
        <authorList>
            <person name="Ferreira-Neto J.R.C."/>
            <person name="da Silva M.D."/>
            <person name="Binneck E."/>
            <person name="de Melo N.F."/>
            <person name="da Silva R.H."/>
            <person name="de Melo A.L.T.M."/>
            <person name="Pandolfi V."/>
            <person name="Bustamante F.O."/>
            <person name="Brasileiro-Vidal A.C."/>
            <person name="Benko-Iseppon A.M."/>
        </authorList>
    </citation>
    <scope>NUCLEOTIDE SEQUENCE [LARGE SCALE GENOMIC DNA]</scope>
    <source>
        <tissue evidence="2">Leaves</tissue>
    </source>
</reference>
<feature type="compositionally biased region" description="Low complexity" evidence="1">
    <location>
        <begin position="173"/>
        <end position="186"/>
    </location>
</feature>
<proteinExistence type="predicted"/>
<comment type="caution">
    <text evidence="2">The sequence shown here is derived from an EMBL/GenBank/DDBJ whole genome shotgun (WGS) entry which is preliminary data.</text>
</comment>
<sequence>MSCKNKASRANATFSRRKEEQSWKHLSVLNGVVNWGSITERSSQVPLTRHVSTPHQFESHWDRHLICCLCCQQEPLNDLQNGKLCQVKEKEIKPVKKNHENTQKGEREGSKNSDILVMANRRRRERTTTRTLNGEGKDGNPCEGEGRDNNRCGGTPRAGNDDNLLDGERRRLGFSGSAAASARRGG</sequence>
<evidence type="ECO:0000313" key="2">
    <source>
        <dbReference type="EMBL" id="MED6205638.1"/>
    </source>
</evidence>
<dbReference type="EMBL" id="JASCZI010241716">
    <property type="protein sequence ID" value="MED6205638.1"/>
    <property type="molecule type" value="Genomic_DNA"/>
</dbReference>